<dbReference type="AlphaFoldDB" id="A0A9W7M117"/>
<dbReference type="PANTHER" id="PTHR34145:SF28">
    <property type="entry name" value="F-BOX DOMAIN-CONTAINING PROTEIN"/>
    <property type="match status" value="1"/>
</dbReference>
<protein>
    <recommendedName>
        <fullName evidence="2">F-box domain-containing protein</fullName>
    </recommendedName>
</protein>
<name>A0A9W7M117_HIBTR</name>
<dbReference type="InterPro" id="IPR036047">
    <property type="entry name" value="F-box-like_dom_sf"/>
</dbReference>
<dbReference type="SMART" id="SM00256">
    <property type="entry name" value="FBOX"/>
    <property type="match status" value="1"/>
</dbReference>
<evidence type="ECO:0000313" key="4">
    <source>
        <dbReference type="Proteomes" id="UP001165190"/>
    </source>
</evidence>
<dbReference type="Gene3D" id="3.80.10.10">
    <property type="entry name" value="Ribonuclease Inhibitor"/>
    <property type="match status" value="2"/>
</dbReference>
<reference evidence="3" key="1">
    <citation type="submission" date="2023-05" db="EMBL/GenBank/DDBJ databases">
        <title>Genome and transcriptome analyses reveal genes involved in the formation of fine ridges on petal epidermal cells in Hibiscus trionum.</title>
        <authorList>
            <person name="Koshimizu S."/>
            <person name="Masuda S."/>
            <person name="Ishii T."/>
            <person name="Shirasu K."/>
            <person name="Hoshino A."/>
            <person name="Arita M."/>
        </authorList>
    </citation>
    <scope>NUCLEOTIDE SEQUENCE</scope>
    <source>
        <strain evidence="3">Hamamatsu line</strain>
    </source>
</reference>
<keyword evidence="4" id="KW-1185">Reference proteome</keyword>
<dbReference type="OrthoDB" id="1901752at2759"/>
<dbReference type="InterPro" id="IPR055357">
    <property type="entry name" value="LRR_At1g61320_AtMIF1"/>
</dbReference>
<proteinExistence type="predicted"/>
<accession>A0A9W7M117</accession>
<dbReference type="InterPro" id="IPR001810">
    <property type="entry name" value="F-box_dom"/>
</dbReference>
<dbReference type="Proteomes" id="UP001165190">
    <property type="component" value="Unassembled WGS sequence"/>
</dbReference>
<gene>
    <name evidence="3" type="ORF">HRI_001880800</name>
</gene>
<organism evidence="3 4">
    <name type="scientific">Hibiscus trionum</name>
    <name type="common">Flower of an hour</name>
    <dbReference type="NCBI Taxonomy" id="183268"/>
    <lineage>
        <taxon>Eukaryota</taxon>
        <taxon>Viridiplantae</taxon>
        <taxon>Streptophyta</taxon>
        <taxon>Embryophyta</taxon>
        <taxon>Tracheophyta</taxon>
        <taxon>Spermatophyta</taxon>
        <taxon>Magnoliopsida</taxon>
        <taxon>eudicotyledons</taxon>
        <taxon>Gunneridae</taxon>
        <taxon>Pentapetalae</taxon>
        <taxon>rosids</taxon>
        <taxon>malvids</taxon>
        <taxon>Malvales</taxon>
        <taxon>Malvaceae</taxon>
        <taxon>Malvoideae</taxon>
        <taxon>Hibiscus</taxon>
    </lineage>
</organism>
<dbReference type="Pfam" id="PF00646">
    <property type="entry name" value="F-box"/>
    <property type="match status" value="1"/>
</dbReference>
<dbReference type="SUPFAM" id="SSF81383">
    <property type="entry name" value="F-box domain"/>
    <property type="match status" value="1"/>
</dbReference>
<dbReference type="CDD" id="cd22160">
    <property type="entry name" value="F-box_AtFBL13-like"/>
    <property type="match status" value="1"/>
</dbReference>
<evidence type="ECO:0000256" key="1">
    <source>
        <dbReference type="SAM" id="MobiDB-lite"/>
    </source>
</evidence>
<feature type="region of interest" description="Disordered" evidence="1">
    <location>
        <begin position="1"/>
        <end position="22"/>
    </location>
</feature>
<dbReference type="InterPro" id="IPR032675">
    <property type="entry name" value="LRR_dom_sf"/>
</dbReference>
<evidence type="ECO:0000313" key="3">
    <source>
        <dbReference type="EMBL" id="GMI82115.1"/>
    </source>
</evidence>
<dbReference type="InterPro" id="IPR053781">
    <property type="entry name" value="F-box_AtFBL13-like"/>
</dbReference>
<dbReference type="PANTHER" id="PTHR34145">
    <property type="entry name" value="OS02G0105600 PROTEIN"/>
    <property type="match status" value="1"/>
</dbReference>
<dbReference type="EMBL" id="BSYR01000019">
    <property type="protein sequence ID" value="GMI82115.1"/>
    <property type="molecule type" value="Genomic_DNA"/>
</dbReference>
<dbReference type="Pfam" id="PF23622">
    <property type="entry name" value="LRR_At1g61320_AtMIF1"/>
    <property type="match status" value="2"/>
</dbReference>
<evidence type="ECO:0000259" key="2">
    <source>
        <dbReference type="SMART" id="SM00256"/>
    </source>
</evidence>
<feature type="domain" description="F-box" evidence="2">
    <location>
        <begin position="38"/>
        <end position="79"/>
    </location>
</feature>
<comment type="caution">
    <text evidence="3">The sequence shown here is derived from an EMBL/GenBank/DDBJ whole genome shotgun (WGS) entry which is preliminary data.</text>
</comment>
<sequence>MSVESNVKKKRKRADSNTRIDTESMEQGVDGVDYISQLPEDIIHRIIGLLRCNKDAARTSILSKRWRDIWDSFSSLVFDQRKFLRQLRGLKSSFEVQTRIKESAEMFESYVDRTLQRCVEQNNRSVQKFVLHVTYCNSQLTTSIDRWIDMALRKHIKELDLHVPSRVHKRYSLPQSVFAARMITSLRVNGCKLGPCNSLNLCNLQKVCLAKLSVKEQMIEKMVHACPLLEDFRLVYATRLKVLKVSNLPKLKRVDLHACTELNEVDLQVPNLETFWYVAARRHCKIDLSTCNTLKSLTLEDATLKDESFQNHLSCFPVLEKLVLSRCDALKNITISSYQLKTLILRECKQLKEADIDTPNLLTLEYKGEWMMPFTSLNPSSLKEAKLCFKPSKKGQPRFHNGNKHAPWFANLQKFLKKFDYSSRDLKLVVRSDKNIIIYENPTEIFLPHIYDLKLDVVKSSVTLEDLLDDILRACHPVTLSSFSTSKSSLCKLVRKKLMATKKDPGCCTYNSTGNKCWRHFLDKVETEDLVNGKSKSEWIAWLRSYKAKFKVNCFRLSWKPRERVIEGHANV</sequence>
<dbReference type="InterPro" id="IPR053772">
    <property type="entry name" value="At1g61320/At1g61330-like"/>
</dbReference>
<dbReference type="SUPFAM" id="SSF52047">
    <property type="entry name" value="RNI-like"/>
    <property type="match status" value="1"/>
</dbReference>